<dbReference type="EMBL" id="SZYE01000002">
    <property type="protein sequence ID" value="TKR27416.1"/>
    <property type="molecule type" value="Genomic_DNA"/>
</dbReference>
<name>A0A7Z8K3X9_9CELL</name>
<evidence type="ECO:0000256" key="2">
    <source>
        <dbReference type="ARBA" id="ARBA00022679"/>
    </source>
</evidence>
<organism evidence="5 6">
    <name type="scientific">Cellulomonas hominis</name>
    <dbReference type="NCBI Taxonomy" id="156981"/>
    <lineage>
        <taxon>Bacteria</taxon>
        <taxon>Bacillati</taxon>
        <taxon>Actinomycetota</taxon>
        <taxon>Actinomycetes</taxon>
        <taxon>Micrococcales</taxon>
        <taxon>Cellulomonadaceae</taxon>
        <taxon>Cellulomonas</taxon>
    </lineage>
</organism>
<comment type="caution">
    <text evidence="5">The sequence shown here is derived from an EMBL/GenBank/DDBJ whole genome shotgun (WGS) entry which is preliminary data.</text>
</comment>
<dbReference type="InterPro" id="IPR041698">
    <property type="entry name" value="Methyltransf_25"/>
</dbReference>
<dbReference type="PANTHER" id="PTHR43464">
    <property type="entry name" value="METHYLTRANSFERASE"/>
    <property type="match status" value="1"/>
</dbReference>
<keyword evidence="1 5" id="KW-0489">Methyltransferase</keyword>
<keyword evidence="2 5" id="KW-0808">Transferase</keyword>
<evidence type="ECO:0000256" key="3">
    <source>
        <dbReference type="ARBA" id="ARBA00022691"/>
    </source>
</evidence>
<dbReference type="Gene3D" id="3.40.50.150">
    <property type="entry name" value="Vaccinia Virus protein VP39"/>
    <property type="match status" value="1"/>
</dbReference>
<dbReference type="InterPro" id="IPR029063">
    <property type="entry name" value="SAM-dependent_MTases_sf"/>
</dbReference>
<dbReference type="OrthoDB" id="6064711at2"/>
<dbReference type="Proteomes" id="UP000308121">
    <property type="component" value="Unassembled WGS sequence"/>
</dbReference>
<feature type="domain" description="Methyltransferase" evidence="4">
    <location>
        <begin position="39"/>
        <end position="129"/>
    </location>
</feature>
<dbReference type="GO" id="GO:0008168">
    <property type="term" value="F:methyltransferase activity"/>
    <property type="evidence" value="ECO:0007669"/>
    <property type="project" value="UniProtKB-KW"/>
</dbReference>
<dbReference type="CDD" id="cd02440">
    <property type="entry name" value="AdoMet_MTases"/>
    <property type="match status" value="1"/>
</dbReference>
<evidence type="ECO:0000256" key="1">
    <source>
        <dbReference type="ARBA" id="ARBA00022603"/>
    </source>
</evidence>
<dbReference type="Pfam" id="PF13649">
    <property type="entry name" value="Methyltransf_25"/>
    <property type="match status" value="1"/>
</dbReference>
<protein>
    <submittedName>
        <fullName evidence="5">Class I SAM-dependent methyltransferase</fullName>
    </submittedName>
</protein>
<dbReference type="AlphaFoldDB" id="A0A7Z8K3X9"/>
<proteinExistence type="predicted"/>
<dbReference type="GO" id="GO:0032259">
    <property type="term" value="P:methylation"/>
    <property type="evidence" value="ECO:0007669"/>
    <property type="project" value="UniProtKB-KW"/>
</dbReference>
<evidence type="ECO:0000313" key="6">
    <source>
        <dbReference type="Proteomes" id="UP000308121"/>
    </source>
</evidence>
<dbReference type="RefSeq" id="WP_154727821.1">
    <property type="nucleotide sequence ID" value="NZ_SZYE01000002.1"/>
</dbReference>
<keyword evidence="3" id="KW-0949">S-adenosyl-L-methionine</keyword>
<accession>A0A7Z8K3X9</accession>
<evidence type="ECO:0000313" key="5">
    <source>
        <dbReference type="EMBL" id="TKR27416.1"/>
    </source>
</evidence>
<dbReference type="PANTHER" id="PTHR43464:SF19">
    <property type="entry name" value="UBIQUINONE BIOSYNTHESIS O-METHYLTRANSFERASE, MITOCHONDRIAL"/>
    <property type="match status" value="1"/>
</dbReference>
<dbReference type="SUPFAM" id="SSF53335">
    <property type="entry name" value="S-adenosyl-L-methionine-dependent methyltransferases"/>
    <property type="match status" value="1"/>
</dbReference>
<evidence type="ECO:0000259" key="4">
    <source>
        <dbReference type="Pfam" id="PF13649"/>
    </source>
</evidence>
<reference evidence="5 6" key="1">
    <citation type="submission" date="2019-05" db="EMBL/GenBank/DDBJ databases">
        <title>Genome sequence of Cellulomonas hominis strain CS1.</title>
        <authorList>
            <person name="Belmont J."/>
            <person name="Maclea K.S."/>
        </authorList>
    </citation>
    <scope>NUCLEOTIDE SEQUENCE [LARGE SCALE GENOMIC DNA]</scope>
    <source>
        <strain evidence="5 6">CS1</strain>
    </source>
</reference>
<gene>
    <name evidence="5" type="ORF">FA014_00840</name>
</gene>
<sequence>MPSSLIRWLDRVNAAHPWSHNDAYRPWVLRRVPRGAARVLDVGCGTGGLVRALAARGAAVHGVDADAPTIATARALSAAHPGATFAVADALRLTAEAPGYDAVTAVAVLHHLPTDEALTRWAGLLRPGGVLVVVGCYREATRRDRAVSALAVPVNLVVGLLVRRPADAARVAMAAPVREPDATLADVRRAAARVLPGARVRRRLFWRYTLVHRVRG</sequence>